<name>A0A5P8WGR2_9NOSO</name>
<evidence type="ECO:0000259" key="9">
    <source>
        <dbReference type="Pfam" id="PF01435"/>
    </source>
</evidence>
<keyword evidence="5 6" id="KW-0482">Metalloprotease</keyword>
<dbReference type="RefSeq" id="WP_152592251.1">
    <property type="nucleotide sequence ID" value="NZ_CP045227.1"/>
</dbReference>
<dbReference type="PANTHER" id="PTHR22726">
    <property type="entry name" value="METALLOENDOPEPTIDASE OMA1"/>
    <property type="match status" value="1"/>
</dbReference>
<dbReference type="GO" id="GO:0051603">
    <property type="term" value="P:proteolysis involved in protein catabolic process"/>
    <property type="evidence" value="ECO:0007669"/>
    <property type="project" value="TreeGrafter"/>
</dbReference>
<reference evidence="10 11" key="1">
    <citation type="submission" date="2019-10" db="EMBL/GenBank/DDBJ databases">
        <title>Genomic and transcriptomic insights into the perfect genentic adaptation of a filamentous nitrogen-fixing cyanobacterium to rice fields.</title>
        <authorList>
            <person name="Chen Z."/>
        </authorList>
    </citation>
    <scope>NUCLEOTIDE SEQUENCE [LARGE SCALE GENOMIC DNA]</scope>
    <source>
        <strain evidence="10">CCNUC1</strain>
    </source>
</reference>
<evidence type="ECO:0000313" key="11">
    <source>
        <dbReference type="Proteomes" id="UP000326678"/>
    </source>
</evidence>
<proteinExistence type="inferred from homology"/>
<dbReference type="Proteomes" id="UP000326678">
    <property type="component" value="Chromosome Gxm2"/>
</dbReference>
<keyword evidence="2" id="KW-0479">Metal-binding</keyword>
<dbReference type="AlphaFoldDB" id="A0A5P8WGR2"/>
<evidence type="ECO:0000256" key="1">
    <source>
        <dbReference type="ARBA" id="ARBA00022670"/>
    </source>
</evidence>
<evidence type="ECO:0000313" key="10">
    <source>
        <dbReference type="EMBL" id="QFS51985.1"/>
    </source>
</evidence>
<feature type="coiled-coil region" evidence="7">
    <location>
        <begin position="134"/>
        <end position="161"/>
    </location>
</feature>
<evidence type="ECO:0000256" key="5">
    <source>
        <dbReference type="ARBA" id="ARBA00023049"/>
    </source>
</evidence>
<gene>
    <name evidence="10" type="ORF">GXM_09479</name>
</gene>
<keyword evidence="4 6" id="KW-0862">Zinc</keyword>
<comment type="cofactor">
    <cofactor evidence="6">
        <name>Zn(2+)</name>
        <dbReference type="ChEBI" id="CHEBI:29105"/>
    </cofactor>
    <text evidence="6">Binds 1 zinc ion per subunit.</text>
</comment>
<protein>
    <submittedName>
        <fullName evidence="10">Peptidase M48 Ste24p</fullName>
    </submittedName>
</protein>
<evidence type="ECO:0000256" key="3">
    <source>
        <dbReference type="ARBA" id="ARBA00022801"/>
    </source>
</evidence>
<dbReference type="InterPro" id="IPR001915">
    <property type="entry name" value="Peptidase_M48"/>
</dbReference>
<evidence type="ECO:0000256" key="4">
    <source>
        <dbReference type="ARBA" id="ARBA00022833"/>
    </source>
</evidence>
<dbReference type="KEGG" id="nsh:GXM_09479"/>
<evidence type="ECO:0000256" key="7">
    <source>
        <dbReference type="SAM" id="Coils"/>
    </source>
</evidence>
<comment type="similarity">
    <text evidence="6">Belongs to the peptidase M48 family.</text>
</comment>
<keyword evidence="7" id="KW-0175">Coiled coil</keyword>
<evidence type="ECO:0000256" key="8">
    <source>
        <dbReference type="SAM" id="SignalP"/>
    </source>
</evidence>
<organism evidence="10 11">
    <name type="scientific">Nostoc sphaeroides CCNUC1</name>
    <dbReference type="NCBI Taxonomy" id="2653204"/>
    <lineage>
        <taxon>Bacteria</taxon>
        <taxon>Bacillati</taxon>
        <taxon>Cyanobacteriota</taxon>
        <taxon>Cyanophyceae</taxon>
        <taxon>Nostocales</taxon>
        <taxon>Nostocaceae</taxon>
        <taxon>Nostoc</taxon>
    </lineage>
</organism>
<sequence>MTSSYIRNIVFTTLGLGSSFLLNLNTPSFAQAVSPLPSLSTTTNPSTPLPRVQPKKTNLQWVYSVAERVIRANGLDDHPWRLQITDEYNINAYAGELNKIVIYKGLLDQIHGDDAALAFIISHELAHHTQRHSAQQEETEASLKERLLKEAEAEYNNWIAQERRKSKTPISPATKDVIKQRIIIQKKQGFDRTMQALSRQHEFQADEIGYTYMIKAGYDINGGLRVLNLFSRLPSDYTEISSHPPTQQRINTLKQVMNKYFLFLLWIDGNERLKNNPQPLKLDLSEDGVSLRINSRFVSR</sequence>
<keyword evidence="1 6" id="KW-0645">Protease</keyword>
<feature type="chain" id="PRO_5024894818" evidence="8">
    <location>
        <begin position="31"/>
        <end position="300"/>
    </location>
</feature>
<dbReference type="GO" id="GO:0016020">
    <property type="term" value="C:membrane"/>
    <property type="evidence" value="ECO:0007669"/>
    <property type="project" value="TreeGrafter"/>
</dbReference>
<evidence type="ECO:0000256" key="6">
    <source>
        <dbReference type="RuleBase" id="RU003983"/>
    </source>
</evidence>
<dbReference type="Gene3D" id="3.30.2010.10">
    <property type="entry name" value="Metalloproteases ('zincins'), catalytic domain"/>
    <property type="match status" value="1"/>
</dbReference>
<dbReference type="InterPro" id="IPR051156">
    <property type="entry name" value="Mito/Outer_Membr_Metalloprot"/>
</dbReference>
<dbReference type="CDD" id="cd07324">
    <property type="entry name" value="M48C_Oma1-like"/>
    <property type="match status" value="1"/>
</dbReference>
<dbReference type="GO" id="GO:0004222">
    <property type="term" value="F:metalloendopeptidase activity"/>
    <property type="evidence" value="ECO:0007669"/>
    <property type="project" value="InterPro"/>
</dbReference>
<dbReference type="Pfam" id="PF01435">
    <property type="entry name" value="Peptidase_M48"/>
    <property type="match status" value="1"/>
</dbReference>
<dbReference type="GO" id="GO:0046872">
    <property type="term" value="F:metal ion binding"/>
    <property type="evidence" value="ECO:0007669"/>
    <property type="project" value="UniProtKB-KW"/>
</dbReference>
<keyword evidence="3 6" id="KW-0378">Hydrolase</keyword>
<accession>A0A5P8WGR2</accession>
<feature type="signal peptide" evidence="8">
    <location>
        <begin position="1"/>
        <end position="30"/>
    </location>
</feature>
<keyword evidence="11" id="KW-1185">Reference proteome</keyword>
<dbReference type="EMBL" id="CP045227">
    <property type="protein sequence ID" value="QFS51985.1"/>
    <property type="molecule type" value="Genomic_DNA"/>
</dbReference>
<keyword evidence="8" id="KW-0732">Signal</keyword>
<feature type="domain" description="Peptidase M48" evidence="9">
    <location>
        <begin position="60"/>
        <end position="255"/>
    </location>
</feature>
<evidence type="ECO:0000256" key="2">
    <source>
        <dbReference type="ARBA" id="ARBA00022723"/>
    </source>
</evidence>
<dbReference type="PANTHER" id="PTHR22726:SF1">
    <property type="entry name" value="METALLOENDOPEPTIDASE OMA1, MITOCHONDRIAL"/>
    <property type="match status" value="1"/>
</dbReference>